<sequence length="195" mass="22127">MAKEKDKIELPLPPEAVTWKYPVEAETEISFITAQLNIGQMMHSGIEASLSKLQELGYPETEIEHIREQFTKPVEEREPLKRSPELEAWLEEVANYTVDIFERLGIPRAQSRVLVDKLIGGVLVKHPIADPVKIRNSLQAQIRAAAAAFKKAPPVAIPEKPEKIEEKLTQLKSMFDACRAGVKRFCEDLRNEIIF</sequence>
<evidence type="ECO:0000313" key="1">
    <source>
        <dbReference type="EMBL" id="GAI24492.1"/>
    </source>
</evidence>
<organism evidence="1">
    <name type="scientific">marine sediment metagenome</name>
    <dbReference type="NCBI Taxonomy" id="412755"/>
    <lineage>
        <taxon>unclassified sequences</taxon>
        <taxon>metagenomes</taxon>
        <taxon>ecological metagenomes</taxon>
    </lineage>
</organism>
<dbReference type="AlphaFoldDB" id="X1LYS0"/>
<name>X1LYS0_9ZZZZ</name>
<dbReference type="EMBL" id="BARV01017537">
    <property type="protein sequence ID" value="GAI24492.1"/>
    <property type="molecule type" value="Genomic_DNA"/>
</dbReference>
<protein>
    <submittedName>
        <fullName evidence="1">Uncharacterized protein</fullName>
    </submittedName>
</protein>
<feature type="non-terminal residue" evidence="1">
    <location>
        <position position="195"/>
    </location>
</feature>
<reference evidence="1" key="1">
    <citation type="journal article" date="2014" name="Front. Microbiol.">
        <title>High frequency of phylogenetically diverse reductive dehalogenase-homologous genes in deep subseafloor sedimentary metagenomes.</title>
        <authorList>
            <person name="Kawai M."/>
            <person name="Futagami T."/>
            <person name="Toyoda A."/>
            <person name="Takaki Y."/>
            <person name="Nishi S."/>
            <person name="Hori S."/>
            <person name="Arai W."/>
            <person name="Tsubouchi T."/>
            <person name="Morono Y."/>
            <person name="Uchiyama I."/>
            <person name="Ito T."/>
            <person name="Fujiyama A."/>
            <person name="Inagaki F."/>
            <person name="Takami H."/>
        </authorList>
    </citation>
    <scope>NUCLEOTIDE SEQUENCE</scope>
    <source>
        <strain evidence="1">Expedition CK06-06</strain>
    </source>
</reference>
<proteinExistence type="predicted"/>
<comment type="caution">
    <text evidence="1">The sequence shown here is derived from an EMBL/GenBank/DDBJ whole genome shotgun (WGS) entry which is preliminary data.</text>
</comment>
<accession>X1LYS0</accession>
<gene>
    <name evidence="1" type="ORF">S06H3_29866</name>
</gene>